<proteinExistence type="predicted"/>
<accession>A0A059F607</accession>
<dbReference type="HOGENOM" id="CLU_560904_0_0_1"/>
<dbReference type="EMBL" id="KK365130">
    <property type="protein sequence ID" value="KCZ82411.1"/>
    <property type="molecule type" value="Genomic_DNA"/>
</dbReference>
<dbReference type="VEuPathDB" id="MicrosporidiaDB:H312_00069"/>
<evidence type="ECO:0000313" key="1">
    <source>
        <dbReference type="EMBL" id="KCZ82411.1"/>
    </source>
</evidence>
<dbReference type="AlphaFoldDB" id="A0A059F607"/>
<keyword evidence="2" id="KW-1185">Reference proteome</keyword>
<dbReference type="OrthoDB" id="10306912at2759"/>
<reference evidence="1 2" key="2">
    <citation type="submission" date="2014-03" db="EMBL/GenBank/DDBJ databases">
        <title>The Genome Sequence of Anncaliia algerae insect isolate PRA339.</title>
        <authorList>
            <consortium name="The Broad Institute Genome Sequencing Platform"/>
            <consortium name="The Broad Institute Genome Sequencing Center for Infectious Disease"/>
            <person name="Cuomo C."/>
            <person name="Becnel J."/>
            <person name="Sanscrainte N."/>
            <person name="Walker B."/>
            <person name="Young S.K."/>
            <person name="Zeng Q."/>
            <person name="Gargeya S."/>
            <person name="Fitzgerald M."/>
            <person name="Haas B."/>
            <person name="Abouelleil A."/>
            <person name="Alvarado L."/>
            <person name="Arachchi H.M."/>
            <person name="Berlin A.M."/>
            <person name="Chapman S.B."/>
            <person name="Dewar J."/>
            <person name="Goldberg J."/>
            <person name="Griggs A."/>
            <person name="Gujja S."/>
            <person name="Hansen M."/>
            <person name="Howarth C."/>
            <person name="Imamovic A."/>
            <person name="Larimer J."/>
            <person name="McCowan C."/>
            <person name="Murphy C."/>
            <person name="Neiman D."/>
            <person name="Pearson M."/>
            <person name="Priest M."/>
            <person name="Roberts A."/>
            <person name="Saif S."/>
            <person name="Shea T."/>
            <person name="Sisk P."/>
            <person name="Sykes S."/>
            <person name="Wortman J."/>
            <person name="Nusbaum C."/>
            <person name="Birren B."/>
        </authorList>
    </citation>
    <scope>NUCLEOTIDE SEQUENCE [LARGE SCALE GENOMIC DNA]</scope>
    <source>
        <strain evidence="1 2">PRA339</strain>
    </source>
</reference>
<protein>
    <submittedName>
        <fullName evidence="1">Uncharacterized protein</fullName>
    </submittedName>
</protein>
<organism evidence="1 2">
    <name type="scientific">Anncaliia algerae PRA339</name>
    <dbReference type="NCBI Taxonomy" id="1288291"/>
    <lineage>
        <taxon>Eukaryota</taxon>
        <taxon>Fungi</taxon>
        <taxon>Fungi incertae sedis</taxon>
        <taxon>Microsporidia</taxon>
        <taxon>Tubulinosematoidea</taxon>
        <taxon>Tubulinosematidae</taxon>
        <taxon>Anncaliia</taxon>
    </lineage>
</organism>
<dbReference type="Proteomes" id="UP000030655">
    <property type="component" value="Unassembled WGS sequence"/>
</dbReference>
<gene>
    <name evidence="1" type="ORF">H312_00069</name>
</gene>
<evidence type="ECO:0000313" key="2">
    <source>
        <dbReference type="Proteomes" id="UP000030655"/>
    </source>
</evidence>
<reference evidence="2" key="1">
    <citation type="submission" date="2013-02" db="EMBL/GenBank/DDBJ databases">
        <authorList>
            <consortium name="The Broad Institute Genome Sequencing Platform"/>
            <person name="Cuomo C."/>
            <person name="Becnel J."/>
            <person name="Sanscrainte N."/>
            <person name="Walker B."/>
            <person name="Young S.K."/>
            <person name="Zeng Q."/>
            <person name="Gargeya S."/>
            <person name="Fitzgerald M."/>
            <person name="Haas B."/>
            <person name="Abouelleil A."/>
            <person name="Alvarado L."/>
            <person name="Arachchi H.M."/>
            <person name="Berlin A.M."/>
            <person name="Chapman S.B."/>
            <person name="Dewar J."/>
            <person name="Goldberg J."/>
            <person name="Griggs A."/>
            <person name="Gujja S."/>
            <person name="Hansen M."/>
            <person name="Howarth C."/>
            <person name="Imamovic A."/>
            <person name="Larimer J."/>
            <person name="McCowan C."/>
            <person name="Murphy C."/>
            <person name="Neiman D."/>
            <person name="Pearson M."/>
            <person name="Priest M."/>
            <person name="Roberts A."/>
            <person name="Saif S."/>
            <person name="Shea T."/>
            <person name="Sisk P."/>
            <person name="Sykes S."/>
            <person name="Wortman J."/>
            <person name="Nusbaum C."/>
            <person name="Birren B."/>
        </authorList>
    </citation>
    <scope>NUCLEOTIDE SEQUENCE [LARGE SCALE GENOMIC DNA]</scope>
    <source>
        <strain evidence="2">PRA339</strain>
    </source>
</reference>
<sequence length="521" mass="62596">MKFLKGNITFFCFYLSWLESKIFTYNKDISKIIINFDLNEEIEPIKKMNMTIDKIFEVFASYTEYKNVFPLIEDKKAIKNIQVFHWFLEEAFFLGSHDLKKIFSKLNKIGKYIINLNSYVELFNELSYRMNNIYKSKEIIIRISHINELKIILDKFNYYIEQLDLHMKRIEVFCTQKFCSAVISSNDKSSTLIIGVKIVFHKIIYFLNLFNVKMTEKRCHFLNLYFEWKNLSIKEKFIICYGEEHPSYKDLIENALINEIEGLSNKIEFLLNQQKEFLLLCDQKIKNEVLGDFKFIRYSNLLYYVLSLDFYFEKLSLITNVPSFYLDSIHYIQEKPYFLQYICEKYKYIKCKNSFLMGNKFENVKKTLYCSILYSFNTGFRSFERFFKNKLIECSIFNNEEKNKFINLLIEKLNISKNEALKYIDDFKSGNFEHERFSSSQLHYFSKLSLYITLESTSELKSLHVFINELQKCLISLRADNSTIGCEFLDSKYDDYINILKDLLIQNNIESVEFYYNYKED</sequence>
<name>A0A059F607_9MICR</name>